<evidence type="ECO:0000256" key="2">
    <source>
        <dbReference type="SAM" id="Phobius"/>
    </source>
</evidence>
<evidence type="ECO:0000313" key="3">
    <source>
        <dbReference type="EMBL" id="MFC3847890.1"/>
    </source>
</evidence>
<comment type="caution">
    <text evidence="3">The sequence shown here is derived from an EMBL/GenBank/DDBJ whole genome shotgun (WGS) entry which is preliminary data.</text>
</comment>
<keyword evidence="2" id="KW-1133">Transmembrane helix</keyword>
<accession>A0ABV7ZL36</accession>
<evidence type="ECO:0000256" key="1">
    <source>
        <dbReference type="SAM" id="MobiDB-lite"/>
    </source>
</evidence>
<gene>
    <name evidence="3" type="ORF">ACFOPX_05010</name>
</gene>
<proteinExistence type="predicted"/>
<feature type="region of interest" description="Disordered" evidence="1">
    <location>
        <begin position="99"/>
        <end position="118"/>
    </location>
</feature>
<name>A0ABV7ZL36_9HELI</name>
<keyword evidence="2" id="KW-0472">Membrane</keyword>
<keyword evidence="2" id="KW-0812">Transmembrane</keyword>
<organism evidence="3 4">
    <name type="scientific">Helicobacter baculiformis</name>
    <dbReference type="NCBI Taxonomy" id="427351"/>
    <lineage>
        <taxon>Bacteria</taxon>
        <taxon>Pseudomonadati</taxon>
        <taxon>Campylobacterota</taxon>
        <taxon>Epsilonproteobacteria</taxon>
        <taxon>Campylobacterales</taxon>
        <taxon>Helicobacteraceae</taxon>
        <taxon>Helicobacter</taxon>
    </lineage>
</organism>
<feature type="transmembrane region" description="Helical" evidence="2">
    <location>
        <begin position="39"/>
        <end position="64"/>
    </location>
</feature>
<protein>
    <submittedName>
        <fullName evidence="3">Uncharacterized protein</fullName>
    </submittedName>
</protein>
<dbReference type="EMBL" id="JBHRZO010000033">
    <property type="protein sequence ID" value="MFC3847890.1"/>
    <property type="molecule type" value="Genomic_DNA"/>
</dbReference>
<evidence type="ECO:0000313" key="4">
    <source>
        <dbReference type="Proteomes" id="UP001595783"/>
    </source>
</evidence>
<dbReference type="Proteomes" id="UP001595783">
    <property type="component" value="Unassembled WGS sequence"/>
</dbReference>
<reference evidence="4" key="1">
    <citation type="journal article" date="2019" name="Int. J. Syst. Evol. Microbiol.">
        <title>The Global Catalogue of Microorganisms (GCM) 10K type strain sequencing project: providing services to taxonomists for standard genome sequencing and annotation.</title>
        <authorList>
            <consortium name="The Broad Institute Genomics Platform"/>
            <consortium name="The Broad Institute Genome Sequencing Center for Infectious Disease"/>
            <person name="Wu L."/>
            <person name="Ma J."/>
        </authorList>
    </citation>
    <scope>NUCLEOTIDE SEQUENCE [LARGE SCALE GENOMIC DNA]</scope>
    <source>
        <strain evidence="4">CCUG 53816</strain>
    </source>
</reference>
<dbReference type="RefSeq" id="WP_104752993.1">
    <property type="nucleotide sequence ID" value="NZ_FZMF01000070.1"/>
</dbReference>
<sequence>MILGGNLSYHNAISGNIFGRGWQSVPPASSRLSPLGSSALVGLGLGVQGVGAALGIANFGVGLYSSMEQIKQAKQMAKLARDQFTEENRRYYAREAERQEANKSIAQSADAYQPMVRL</sequence>
<keyword evidence="4" id="KW-1185">Reference proteome</keyword>